<feature type="compositionally biased region" description="Polar residues" evidence="1">
    <location>
        <begin position="514"/>
        <end position="527"/>
    </location>
</feature>
<keyword evidence="2" id="KW-0732">Signal</keyword>
<feature type="compositionally biased region" description="Acidic residues" evidence="1">
    <location>
        <begin position="371"/>
        <end position="383"/>
    </location>
</feature>
<name>A0A914HJ11_GLORO</name>
<feature type="compositionally biased region" description="Acidic residues" evidence="1">
    <location>
        <begin position="454"/>
        <end position="465"/>
    </location>
</feature>
<evidence type="ECO:0000256" key="2">
    <source>
        <dbReference type="SAM" id="SignalP"/>
    </source>
</evidence>
<proteinExistence type="predicted"/>
<dbReference type="InterPro" id="IPR043375">
    <property type="entry name" value="FSCB"/>
</dbReference>
<evidence type="ECO:0000313" key="4">
    <source>
        <dbReference type="WBParaSite" id="Gr19_v10_g1907.t1"/>
    </source>
</evidence>
<organism evidence="3 4">
    <name type="scientific">Globodera rostochiensis</name>
    <name type="common">Golden nematode worm</name>
    <name type="synonym">Heterodera rostochiensis</name>
    <dbReference type="NCBI Taxonomy" id="31243"/>
    <lineage>
        <taxon>Eukaryota</taxon>
        <taxon>Metazoa</taxon>
        <taxon>Ecdysozoa</taxon>
        <taxon>Nematoda</taxon>
        <taxon>Chromadorea</taxon>
        <taxon>Rhabditida</taxon>
        <taxon>Tylenchina</taxon>
        <taxon>Tylenchomorpha</taxon>
        <taxon>Tylenchoidea</taxon>
        <taxon>Heteroderidae</taxon>
        <taxon>Heteroderinae</taxon>
        <taxon>Globodera</taxon>
    </lineage>
</organism>
<feature type="region of interest" description="Disordered" evidence="1">
    <location>
        <begin position="282"/>
        <end position="534"/>
    </location>
</feature>
<feature type="compositionally biased region" description="Acidic residues" evidence="1">
    <location>
        <begin position="429"/>
        <end position="445"/>
    </location>
</feature>
<dbReference type="GO" id="GO:0005509">
    <property type="term" value="F:calcium ion binding"/>
    <property type="evidence" value="ECO:0007669"/>
    <property type="project" value="InterPro"/>
</dbReference>
<feature type="signal peptide" evidence="2">
    <location>
        <begin position="1"/>
        <end position="23"/>
    </location>
</feature>
<feature type="compositionally biased region" description="Acidic residues" evidence="1">
    <location>
        <begin position="402"/>
        <end position="414"/>
    </location>
</feature>
<accession>A0A914HJ11</accession>
<feature type="compositionally biased region" description="Polar residues" evidence="1">
    <location>
        <begin position="289"/>
        <end position="370"/>
    </location>
</feature>
<dbReference type="AlphaFoldDB" id="A0A914HJ11"/>
<feature type="compositionally biased region" description="Polar residues" evidence="1">
    <location>
        <begin position="415"/>
        <end position="428"/>
    </location>
</feature>
<dbReference type="GO" id="GO:0033234">
    <property type="term" value="P:negative regulation of protein sumoylation"/>
    <property type="evidence" value="ECO:0007669"/>
    <property type="project" value="InterPro"/>
</dbReference>
<dbReference type="WBParaSite" id="Gr19_v10_g1907.t1">
    <property type="protein sequence ID" value="Gr19_v10_g1907.t1"/>
    <property type="gene ID" value="Gr19_v10_g1907"/>
</dbReference>
<dbReference type="PANTHER" id="PTHR36135">
    <property type="entry name" value="FIBROUS SHEATH CABYR-BINDING PROTEIN"/>
    <property type="match status" value="1"/>
</dbReference>
<keyword evidence="3" id="KW-1185">Reference proteome</keyword>
<dbReference type="PANTHER" id="PTHR36135:SF1">
    <property type="entry name" value="FIBROUS SHEATH CABYR-BINDING PROTEIN"/>
    <property type="match status" value="1"/>
</dbReference>
<feature type="compositionally biased region" description="Polar residues" evidence="1">
    <location>
        <begin position="466"/>
        <end position="506"/>
    </location>
</feature>
<protein>
    <submittedName>
        <fullName evidence="4">Uncharacterized protein</fullName>
    </submittedName>
</protein>
<evidence type="ECO:0000313" key="3">
    <source>
        <dbReference type="Proteomes" id="UP000887572"/>
    </source>
</evidence>
<feature type="compositionally biased region" description="Polar residues" evidence="1">
    <location>
        <begin position="384"/>
        <end position="401"/>
    </location>
</feature>
<reference evidence="4" key="1">
    <citation type="submission" date="2022-11" db="UniProtKB">
        <authorList>
            <consortium name="WormBaseParasite"/>
        </authorList>
    </citation>
    <scope>IDENTIFICATION</scope>
</reference>
<sequence length="909" mass="101405">MKVFALITLRCALIMLLSSFVQNEPLGTLATLALRDWEYSCYKIVNIVSVSPGFITLDPNYINEVIKKPLTDLLNEVNNFPIGGMDELLDRRLKKPLGLAIGNCDQLLNEVEHSGRQDNKKYLESLSSKIRSIAKGIRTEFNTFTMEVELELIKKVNWTFVEQPHIDGDEFIAFCHNFKLEWNQIDQMTRQLTSNDDKDTLRERLDNLAEKAMEETAPLKAIITENFDQLMTKCQNSLGKLYKEEASKQRVAAAKGMGCCGRQENGLNGLSSQGQRVVTDQVMDDNPSVKDNASVDNASEDNPSKDNPSVKDNASVDNPSEDNPSKDNPSVKDNASVDNPSEDNPSVKDNPSEDNPSVKDNASEGNPSEDNPSEDNPSEDNPSEDNPSVKDNASVNNPSEDNPSEDNPSEDNPSEDNPSVKDNASVDNPSEDNPSEDNPSEDIPSEDNASVDNPSEDNPSEDNPSEDNPSVKDNASVDNPSEDNPSVKDNASVDNPSVKDNASLDNPSEDNPSEDNPSVKDNASVDNPSVPKTGKNYECVSSFITLDKPSNILETKKSLKKFLSEVNEFPLKDEMEELLSRRLKKPLKLAIGNCEKILNEVKHSGREDNKKYLESLLSKTSSIANGIDKEFNTFSFEVVLELFTKSYRTLQKRVELANKFVDLANFPNNSYSDIGYFAKEWLKISSGMGNNPCYEPGTPEFVDFVESLILNAKLKILETEFKAKIAGFAQQQPLIDGDGFIAFSHYFKLEWNIIEQMIGQLTSNDNKDTFRKRLDDLAEKAMDETAPLKAIIIEKLGQLMTKCQNSLGKFNKEEISNQPVVTKLKNAIKQLLNPFKSDQQKEEAKKKEIDAMKEFISDIGMFDGAAYKLLVRFEHEEMGKTDFCAELEKAVAEDKQMISTAYQVKDNEL</sequence>
<dbReference type="Proteomes" id="UP000887572">
    <property type="component" value="Unplaced"/>
</dbReference>
<feature type="chain" id="PRO_5037782531" evidence="2">
    <location>
        <begin position="24"/>
        <end position="909"/>
    </location>
</feature>
<evidence type="ECO:0000256" key="1">
    <source>
        <dbReference type="SAM" id="MobiDB-lite"/>
    </source>
</evidence>